<comment type="similarity">
    <text evidence="2">Belongs to the monovalent cation:proton antiporter 1 (CPA1) transporter (TC 2.A.36) family.</text>
</comment>
<keyword evidence="5 6" id="KW-0472">Membrane</keyword>
<evidence type="ECO:0000313" key="9">
    <source>
        <dbReference type="Proteomes" id="UP000186922"/>
    </source>
</evidence>
<dbReference type="InterPro" id="IPR006153">
    <property type="entry name" value="Cation/H_exchanger_TM"/>
</dbReference>
<dbReference type="GO" id="GO:1902600">
    <property type="term" value="P:proton transmembrane transport"/>
    <property type="evidence" value="ECO:0007669"/>
    <property type="project" value="InterPro"/>
</dbReference>
<organism evidence="8 9">
    <name type="scientific">Ramazzottius varieornatus</name>
    <name type="common">Water bear</name>
    <name type="synonym">Tardigrade</name>
    <dbReference type="NCBI Taxonomy" id="947166"/>
    <lineage>
        <taxon>Eukaryota</taxon>
        <taxon>Metazoa</taxon>
        <taxon>Ecdysozoa</taxon>
        <taxon>Tardigrada</taxon>
        <taxon>Eutardigrada</taxon>
        <taxon>Parachela</taxon>
        <taxon>Hypsibioidea</taxon>
        <taxon>Ramazzottiidae</taxon>
        <taxon>Ramazzottius</taxon>
    </lineage>
</organism>
<dbReference type="OrthoDB" id="423807at2759"/>
<comment type="subcellular location">
    <subcellularLocation>
        <location evidence="1">Membrane</location>
        <topology evidence="1">Multi-pass membrane protein</topology>
    </subcellularLocation>
</comment>
<dbReference type="Pfam" id="PF00999">
    <property type="entry name" value="Na_H_Exchanger"/>
    <property type="match status" value="1"/>
</dbReference>
<evidence type="ECO:0000256" key="1">
    <source>
        <dbReference type="ARBA" id="ARBA00004141"/>
    </source>
</evidence>
<evidence type="ECO:0000256" key="6">
    <source>
        <dbReference type="SAM" id="Phobius"/>
    </source>
</evidence>
<name>A0A1D1UKF5_RAMVA</name>
<feature type="transmembrane region" description="Helical" evidence="6">
    <location>
        <begin position="74"/>
        <end position="106"/>
    </location>
</feature>
<gene>
    <name evidence="8" type="primary">RvY_00875-1</name>
    <name evidence="8" type="synonym">RvY_00875.1</name>
    <name evidence="8" type="ORF">RvY_00875</name>
</gene>
<feature type="transmembrane region" description="Helical" evidence="6">
    <location>
        <begin position="341"/>
        <end position="362"/>
    </location>
</feature>
<dbReference type="Proteomes" id="UP000186922">
    <property type="component" value="Unassembled WGS sequence"/>
</dbReference>
<reference evidence="8 9" key="1">
    <citation type="journal article" date="2016" name="Nat. Commun.">
        <title>Extremotolerant tardigrade genome and improved radiotolerance of human cultured cells by tardigrade-unique protein.</title>
        <authorList>
            <person name="Hashimoto T."/>
            <person name="Horikawa D.D."/>
            <person name="Saito Y."/>
            <person name="Kuwahara H."/>
            <person name="Kozuka-Hata H."/>
            <person name="Shin-I T."/>
            <person name="Minakuchi Y."/>
            <person name="Ohishi K."/>
            <person name="Motoyama A."/>
            <person name="Aizu T."/>
            <person name="Enomoto A."/>
            <person name="Kondo K."/>
            <person name="Tanaka S."/>
            <person name="Hara Y."/>
            <person name="Koshikawa S."/>
            <person name="Sagara H."/>
            <person name="Miura T."/>
            <person name="Yokobori S."/>
            <person name="Miyagawa K."/>
            <person name="Suzuki Y."/>
            <person name="Kubo T."/>
            <person name="Oyama M."/>
            <person name="Kohara Y."/>
            <person name="Fujiyama A."/>
            <person name="Arakawa K."/>
            <person name="Katayama T."/>
            <person name="Toyoda A."/>
            <person name="Kunieda T."/>
        </authorList>
    </citation>
    <scope>NUCLEOTIDE SEQUENCE [LARGE SCALE GENOMIC DNA]</scope>
    <source>
        <strain evidence="8 9">YOKOZUNA-1</strain>
    </source>
</reference>
<keyword evidence="9" id="KW-1185">Reference proteome</keyword>
<feature type="transmembrane region" description="Helical" evidence="6">
    <location>
        <begin position="286"/>
        <end position="304"/>
    </location>
</feature>
<proteinExistence type="inferred from homology"/>
<feature type="transmembrane region" description="Helical" evidence="6">
    <location>
        <begin position="448"/>
        <end position="474"/>
    </location>
</feature>
<feature type="domain" description="Cation/H+ exchanger transmembrane" evidence="7">
    <location>
        <begin position="81"/>
        <end position="464"/>
    </location>
</feature>
<feature type="transmembrane region" description="Helical" evidence="6">
    <location>
        <begin position="261"/>
        <end position="279"/>
    </location>
</feature>
<dbReference type="InterPro" id="IPR051843">
    <property type="entry name" value="CPA1_transporter"/>
</dbReference>
<accession>A0A1D1UKF5</accession>
<feature type="transmembrane region" description="Helical" evidence="6">
    <location>
        <begin position="44"/>
        <end position="62"/>
    </location>
</feature>
<dbReference type="InterPro" id="IPR038770">
    <property type="entry name" value="Na+/solute_symporter_sf"/>
</dbReference>
<evidence type="ECO:0000313" key="8">
    <source>
        <dbReference type="EMBL" id="GAU88122.1"/>
    </source>
</evidence>
<protein>
    <recommendedName>
        <fullName evidence="7">Cation/H+ exchanger transmembrane domain-containing protein</fullName>
    </recommendedName>
</protein>
<keyword evidence="3 6" id="KW-0812">Transmembrane</keyword>
<evidence type="ECO:0000256" key="4">
    <source>
        <dbReference type="ARBA" id="ARBA00022989"/>
    </source>
</evidence>
<dbReference type="GO" id="GO:0015297">
    <property type="term" value="F:antiporter activity"/>
    <property type="evidence" value="ECO:0007669"/>
    <property type="project" value="InterPro"/>
</dbReference>
<evidence type="ECO:0000256" key="2">
    <source>
        <dbReference type="ARBA" id="ARBA00007367"/>
    </source>
</evidence>
<feature type="transmembrane region" description="Helical" evidence="6">
    <location>
        <begin position="155"/>
        <end position="177"/>
    </location>
</feature>
<evidence type="ECO:0000256" key="3">
    <source>
        <dbReference type="ARBA" id="ARBA00022692"/>
    </source>
</evidence>
<sequence length="519" mass="55833">MLQYIRKKESQFLYEKNILPEHPTCAERVYHAFLCPPHGRVADIIVKLLLGLLAWLTALSVFKDDALPGGNIFALLVLVYSAFIGGYIMSLIQIPPLLGMLIAGFMLRNVPRINIAGDIDPRWSSVLRNVALTVILTRAGLGLDGKALRKLSKSVLLLSFLPCTTEAISVGIAAFLILGFPWLWAFLLGFLSGAVSPAVLVPFMLHLQEIKLGTRKGIPTLLIAASSLDDVLGISGFTILLSVIFSGSPLWFQIIQGPLEILMGLSFGLVIGILFWYFPERQNADLSVLRFVFLFLGELVAVFGSKAVGFSGAGALGCLTAAFVAAHKWRQPRYDADRVKASVVFAYMWTFCQPLLFGLIGAEVDLQSVNRETVGLAVGVLIIGLVVRMAFSVLAVSGAGLNFKEKLFTAIAWLPKATIQAALGSLALDTARALKATPEVILLGEKVVTIAVLLIIITAPLGAIGIGLSAPFLLDREPSTAENDEESGLSPQSRPKGIAEVLVDAQERAGMLTPEDSNL</sequence>
<dbReference type="Gene3D" id="1.20.1530.20">
    <property type="match status" value="1"/>
</dbReference>
<dbReference type="PANTHER" id="PTHR31102:SF1">
    <property type="entry name" value="CATION_H+ EXCHANGER DOMAIN-CONTAINING PROTEIN"/>
    <property type="match status" value="1"/>
</dbReference>
<dbReference type="PANTHER" id="PTHR31102">
    <property type="match status" value="1"/>
</dbReference>
<dbReference type="EMBL" id="BDGG01000001">
    <property type="protein sequence ID" value="GAU88122.1"/>
    <property type="molecule type" value="Genomic_DNA"/>
</dbReference>
<evidence type="ECO:0000259" key="7">
    <source>
        <dbReference type="Pfam" id="PF00999"/>
    </source>
</evidence>
<feature type="transmembrane region" description="Helical" evidence="6">
    <location>
        <begin position="310"/>
        <end position="329"/>
    </location>
</feature>
<dbReference type="AlphaFoldDB" id="A0A1D1UKF5"/>
<feature type="transmembrane region" description="Helical" evidence="6">
    <location>
        <begin position="374"/>
        <end position="395"/>
    </location>
</feature>
<comment type="caution">
    <text evidence="8">The sequence shown here is derived from an EMBL/GenBank/DDBJ whole genome shotgun (WGS) entry which is preliminary data.</text>
</comment>
<feature type="transmembrane region" description="Helical" evidence="6">
    <location>
        <begin position="183"/>
        <end position="205"/>
    </location>
</feature>
<evidence type="ECO:0000256" key="5">
    <source>
        <dbReference type="ARBA" id="ARBA00023136"/>
    </source>
</evidence>
<keyword evidence="4 6" id="KW-1133">Transmembrane helix</keyword>
<dbReference type="GO" id="GO:0016020">
    <property type="term" value="C:membrane"/>
    <property type="evidence" value="ECO:0007669"/>
    <property type="project" value="UniProtKB-SubCell"/>
</dbReference>